<dbReference type="Proteomes" id="UP001318860">
    <property type="component" value="Unassembled WGS sequence"/>
</dbReference>
<gene>
    <name evidence="1" type="ORF">DH2020_023215</name>
</gene>
<name>A0ABR0W689_REHGL</name>
<keyword evidence="2" id="KW-1185">Reference proteome</keyword>
<protein>
    <submittedName>
        <fullName evidence="1">Uncharacterized protein</fullName>
    </submittedName>
</protein>
<comment type="caution">
    <text evidence="1">The sequence shown here is derived from an EMBL/GenBank/DDBJ whole genome shotgun (WGS) entry which is preliminary data.</text>
</comment>
<evidence type="ECO:0000313" key="2">
    <source>
        <dbReference type="Proteomes" id="UP001318860"/>
    </source>
</evidence>
<reference evidence="1 2" key="1">
    <citation type="journal article" date="2021" name="Comput. Struct. Biotechnol. J.">
        <title>De novo genome assembly of the potent medicinal plant Rehmannia glutinosa using nanopore technology.</title>
        <authorList>
            <person name="Ma L."/>
            <person name="Dong C."/>
            <person name="Song C."/>
            <person name="Wang X."/>
            <person name="Zheng X."/>
            <person name="Niu Y."/>
            <person name="Chen S."/>
            <person name="Feng W."/>
        </authorList>
    </citation>
    <scope>NUCLEOTIDE SEQUENCE [LARGE SCALE GENOMIC DNA]</scope>
    <source>
        <strain evidence="1">DH-2019</strain>
    </source>
</reference>
<accession>A0ABR0W689</accession>
<proteinExistence type="predicted"/>
<sequence length="130" mass="15180">MEGVENQLHDLSLSRDEEEVFDCEFESDTRIENCVNLALVGRFLTDRQINYGAMKKRMANLWRPDVKMVRDWGAWLRAPLRRDNTGEESRWIRNDLNVDEMMSNSSKKVIEQDSWDMAVSIFSAKSTTAM</sequence>
<dbReference type="EMBL" id="JABTTQ020000013">
    <property type="protein sequence ID" value="KAK6142867.1"/>
    <property type="molecule type" value="Genomic_DNA"/>
</dbReference>
<evidence type="ECO:0000313" key="1">
    <source>
        <dbReference type="EMBL" id="KAK6142867.1"/>
    </source>
</evidence>
<organism evidence="1 2">
    <name type="scientific">Rehmannia glutinosa</name>
    <name type="common">Chinese foxglove</name>
    <dbReference type="NCBI Taxonomy" id="99300"/>
    <lineage>
        <taxon>Eukaryota</taxon>
        <taxon>Viridiplantae</taxon>
        <taxon>Streptophyta</taxon>
        <taxon>Embryophyta</taxon>
        <taxon>Tracheophyta</taxon>
        <taxon>Spermatophyta</taxon>
        <taxon>Magnoliopsida</taxon>
        <taxon>eudicotyledons</taxon>
        <taxon>Gunneridae</taxon>
        <taxon>Pentapetalae</taxon>
        <taxon>asterids</taxon>
        <taxon>lamiids</taxon>
        <taxon>Lamiales</taxon>
        <taxon>Orobanchaceae</taxon>
        <taxon>Rehmannieae</taxon>
        <taxon>Rehmannia</taxon>
    </lineage>
</organism>